<feature type="region of interest" description="Disordered" evidence="1">
    <location>
        <begin position="1"/>
        <end position="32"/>
    </location>
</feature>
<dbReference type="EMBL" id="JANPWB010000011">
    <property type="protein sequence ID" value="KAJ1130032.1"/>
    <property type="molecule type" value="Genomic_DNA"/>
</dbReference>
<reference evidence="2" key="1">
    <citation type="journal article" date="2022" name="bioRxiv">
        <title>Sequencing and chromosome-scale assembly of the giantPleurodeles waltlgenome.</title>
        <authorList>
            <person name="Brown T."/>
            <person name="Elewa A."/>
            <person name="Iarovenko S."/>
            <person name="Subramanian E."/>
            <person name="Araus A.J."/>
            <person name="Petzold A."/>
            <person name="Susuki M."/>
            <person name="Suzuki K.-i.T."/>
            <person name="Hayashi T."/>
            <person name="Toyoda A."/>
            <person name="Oliveira C."/>
            <person name="Osipova E."/>
            <person name="Leigh N.D."/>
            <person name="Simon A."/>
            <person name="Yun M.H."/>
        </authorList>
    </citation>
    <scope>NUCLEOTIDE SEQUENCE</scope>
    <source>
        <strain evidence="2">20211129_DDA</strain>
        <tissue evidence="2">Liver</tissue>
    </source>
</reference>
<organism evidence="2 3">
    <name type="scientific">Pleurodeles waltl</name>
    <name type="common">Iberian ribbed newt</name>
    <dbReference type="NCBI Taxonomy" id="8319"/>
    <lineage>
        <taxon>Eukaryota</taxon>
        <taxon>Metazoa</taxon>
        <taxon>Chordata</taxon>
        <taxon>Craniata</taxon>
        <taxon>Vertebrata</taxon>
        <taxon>Euteleostomi</taxon>
        <taxon>Amphibia</taxon>
        <taxon>Batrachia</taxon>
        <taxon>Caudata</taxon>
        <taxon>Salamandroidea</taxon>
        <taxon>Salamandridae</taxon>
        <taxon>Pleurodelinae</taxon>
        <taxon>Pleurodeles</taxon>
    </lineage>
</organism>
<gene>
    <name evidence="2" type="ORF">NDU88_008388</name>
</gene>
<comment type="caution">
    <text evidence="2">The sequence shown here is derived from an EMBL/GenBank/DDBJ whole genome shotgun (WGS) entry which is preliminary data.</text>
</comment>
<evidence type="ECO:0000313" key="3">
    <source>
        <dbReference type="Proteomes" id="UP001066276"/>
    </source>
</evidence>
<proteinExistence type="predicted"/>
<dbReference type="AlphaFoldDB" id="A0AAV7PP09"/>
<accession>A0AAV7PP09</accession>
<feature type="region of interest" description="Disordered" evidence="1">
    <location>
        <begin position="151"/>
        <end position="209"/>
    </location>
</feature>
<keyword evidence="3" id="KW-1185">Reference proteome</keyword>
<dbReference type="Proteomes" id="UP001066276">
    <property type="component" value="Chromosome 7"/>
</dbReference>
<protein>
    <submittedName>
        <fullName evidence="2">Uncharacterized protein</fullName>
    </submittedName>
</protein>
<name>A0AAV7PP09_PLEWA</name>
<feature type="compositionally biased region" description="Basic and acidic residues" evidence="1">
    <location>
        <begin position="151"/>
        <end position="160"/>
    </location>
</feature>
<evidence type="ECO:0000313" key="2">
    <source>
        <dbReference type="EMBL" id="KAJ1130032.1"/>
    </source>
</evidence>
<feature type="region of interest" description="Disordered" evidence="1">
    <location>
        <begin position="104"/>
        <end position="138"/>
    </location>
</feature>
<evidence type="ECO:0000256" key="1">
    <source>
        <dbReference type="SAM" id="MobiDB-lite"/>
    </source>
</evidence>
<feature type="compositionally biased region" description="Polar residues" evidence="1">
    <location>
        <begin position="15"/>
        <end position="27"/>
    </location>
</feature>
<sequence length="209" mass="22421">MSRGESRNRCGSPPQAGTSRVPQQCRHSSQRRLLAMRGQGSCASFLWSPPAPMQARSALFRGPRPNYQCSTPPLLGYLLSRGPGPLPHLLQRPAPSVHRLWRNGGSTTPTRRHRHTSTGPRCVSAQHSRPRISSPGMVGPMLRADLRLSEAKPHGGGERPHRPKPPAAPPAAPRLTRSQAMAPRGCPGCSTMSTGPLGTPLRPPPPIPG</sequence>